<evidence type="ECO:0000313" key="5">
    <source>
        <dbReference type="EMBL" id="RQG88051.1"/>
    </source>
</evidence>
<sequence length="289" mass="31053">MTRMSAQTEYHRPETIDSVCEMLEELSDPTIVAGMQSLGLLMKEGIVSPETLVDINGVEGLDGIEREDDHVRLGAIANHRDVECSEIVTEGVPVLATAASEIADLQIRNAGTIGGATAYADPTGDYPPVLMALDATIVSRTTDDELEREAGEFFTGFYECALGPSELLTEIRVPTIGDGEGTGYEKLAYRENDRAIVNVATYLSLEDDRCGSARIVVGSVSDRPVFAPDAADSLVGTAVTDDDIAEAAEATAEEVPIDPDPTVSVDYRRSMVRNLTEKTLQTAREEGHQ</sequence>
<dbReference type="InterPro" id="IPR036318">
    <property type="entry name" value="FAD-bd_PCMH-like_sf"/>
</dbReference>
<dbReference type="SUPFAM" id="SSF56176">
    <property type="entry name" value="FAD-binding/transporter-associated domain-like"/>
    <property type="match status" value="1"/>
</dbReference>
<dbReference type="PROSITE" id="PS51387">
    <property type="entry name" value="FAD_PCMH"/>
    <property type="match status" value="1"/>
</dbReference>
<evidence type="ECO:0000256" key="2">
    <source>
        <dbReference type="ARBA" id="ARBA00022827"/>
    </source>
</evidence>
<reference evidence="5 6" key="1">
    <citation type="submission" date="2018-10" db="EMBL/GenBank/DDBJ databases">
        <title>Natrarchaeobius chitinivorans gen. nov., sp. nov., and Natrarchaeobius haloalkaliphilus sp. nov., alkaliphilic, chitin-utilizing haloarchaea from hypersaline alkaline lakes.</title>
        <authorList>
            <person name="Sorokin D.Y."/>
            <person name="Elcheninov A.G."/>
            <person name="Kostrikina N.A."/>
            <person name="Bale N.J."/>
            <person name="Sinninghe Damste J.S."/>
            <person name="Khijniak T.V."/>
            <person name="Kublanov I.V."/>
            <person name="Toshchakov S.V."/>
        </authorList>
    </citation>
    <scope>NUCLEOTIDE SEQUENCE [LARGE SCALE GENOMIC DNA]</scope>
    <source>
        <strain evidence="5 6">AArcht-Sl</strain>
    </source>
</reference>
<dbReference type="InterPro" id="IPR002346">
    <property type="entry name" value="Mopterin_DH_FAD-bd"/>
</dbReference>
<dbReference type="InterPro" id="IPR016166">
    <property type="entry name" value="FAD-bd_PCMH"/>
</dbReference>
<dbReference type="SMART" id="SM01092">
    <property type="entry name" value="CO_deh_flav_C"/>
    <property type="match status" value="1"/>
</dbReference>
<protein>
    <submittedName>
        <fullName evidence="5">Xanthine dehydrogenase family protein subunit M</fullName>
    </submittedName>
</protein>
<dbReference type="InterPro" id="IPR051312">
    <property type="entry name" value="Diverse_Substr_Oxidored"/>
</dbReference>
<proteinExistence type="predicted"/>
<keyword evidence="6" id="KW-1185">Reference proteome</keyword>
<dbReference type="Pfam" id="PF00941">
    <property type="entry name" value="FAD_binding_5"/>
    <property type="match status" value="1"/>
</dbReference>
<keyword evidence="2" id="KW-0274">FAD</keyword>
<evidence type="ECO:0000313" key="6">
    <source>
        <dbReference type="Proteomes" id="UP000273828"/>
    </source>
</evidence>
<dbReference type="Gene3D" id="3.30.390.50">
    <property type="entry name" value="CO dehydrogenase flavoprotein, C-terminal domain"/>
    <property type="match status" value="1"/>
</dbReference>
<dbReference type="Proteomes" id="UP000273828">
    <property type="component" value="Unassembled WGS sequence"/>
</dbReference>
<dbReference type="InterPro" id="IPR016169">
    <property type="entry name" value="FAD-bd_PCMH_sub2"/>
</dbReference>
<organism evidence="5 6">
    <name type="scientific">Natrarchaeobius halalkaliphilus</name>
    <dbReference type="NCBI Taxonomy" id="1679091"/>
    <lineage>
        <taxon>Archaea</taxon>
        <taxon>Methanobacteriati</taxon>
        <taxon>Methanobacteriota</taxon>
        <taxon>Stenosarchaea group</taxon>
        <taxon>Halobacteria</taxon>
        <taxon>Halobacteriales</taxon>
        <taxon>Natrialbaceae</taxon>
        <taxon>Natrarchaeobius</taxon>
    </lineage>
</organism>
<name>A0A3N6LJF1_9EURY</name>
<dbReference type="InterPro" id="IPR036683">
    <property type="entry name" value="CO_DH_flav_C_dom_sf"/>
</dbReference>
<accession>A0A3N6LJF1</accession>
<evidence type="ECO:0000259" key="4">
    <source>
        <dbReference type="PROSITE" id="PS51387"/>
    </source>
</evidence>
<evidence type="ECO:0000256" key="1">
    <source>
        <dbReference type="ARBA" id="ARBA00022630"/>
    </source>
</evidence>
<feature type="domain" description="FAD-binding PCMH-type" evidence="4">
    <location>
        <begin position="3"/>
        <end position="178"/>
    </location>
</feature>
<evidence type="ECO:0000256" key="3">
    <source>
        <dbReference type="ARBA" id="ARBA00023002"/>
    </source>
</evidence>
<dbReference type="AlphaFoldDB" id="A0A3N6LJF1"/>
<dbReference type="InterPro" id="IPR005107">
    <property type="entry name" value="CO_DH_flav_C"/>
</dbReference>
<dbReference type="SUPFAM" id="SSF55447">
    <property type="entry name" value="CO dehydrogenase flavoprotein C-terminal domain-like"/>
    <property type="match status" value="1"/>
</dbReference>
<dbReference type="PANTHER" id="PTHR42659">
    <property type="entry name" value="XANTHINE DEHYDROGENASE SUBUNIT C-RELATED"/>
    <property type="match status" value="1"/>
</dbReference>
<keyword evidence="3" id="KW-0560">Oxidoreductase</keyword>
<dbReference type="InterPro" id="IPR016167">
    <property type="entry name" value="FAD-bd_PCMH_sub1"/>
</dbReference>
<dbReference type="Pfam" id="PF03450">
    <property type="entry name" value="CO_deh_flav_C"/>
    <property type="match status" value="1"/>
</dbReference>
<dbReference type="Gene3D" id="3.30.465.10">
    <property type="match status" value="1"/>
</dbReference>
<dbReference type="GO" id="GO:0071949">
    <property type="term" value="F:FAD binding"/>
    <property type="evidence" value="ECO:0007669"/>
    <property type="project" value="InterPro"/>
</dbReference>
<dbReference type="GO" id="GO:0016491">
    <property type="term" value="F:oxidoreductase activity"/>
    <property type="evidence" value="ECO:0007669"/>
    <property type="project" value="UniProtKB-KW"/>
</dbReference>
<dbReference type="PANTHER" id="PTHR42659:SF2">
    <property type="entry name" value="XANTHINE DEHYDROGENASE SUBUNIT C-RELATED"/>
    <property type="match status" value="1"/>
</dbReference>
<dbReference type="Gene3D" id="3.30.43.10">
    <property type="entry name" value="Uridine Diphospho-n-acetylenolpyruvylglucosamine Reductase, domain 2"/>
    <property type="match status" value="1"/>
</dbReference>
<keyword evidence="1" id="KW-0285">Flavoprotein</keyword>
<dbReference type="EMBL" id="REFY01000005">
    <property type="protein sequence ID" value="RQG88051.1"/>
    <property type="molecule type" value="Genomic_DNA"/>
</dbReference>
<comment type="caution">
    <text evidence="5">The sequence shown here is derived from an EMBL/GenBank/DDBJ whole genome shotgun (WGS) entry which is preliminary data.</text>
</comment>
<gene>
    <name evidence="5" type="ORF">EA462_14470</name>
</gene>